<dbReference type="PANTHER" id="PTHR43301:SF3">
    <property type="entry name" value="ARABINAN ENDO-1,5-ALPHA-L-ARABINOSIDASE A-RELATED"/>
    <property type="match status" value="1"/>
</dbReference>
<feature type="domain" description="Atrophied bacterial Ig" evidence="5">
    <location>
        <begin position="355"/>
        <end position="446"/>
    </location>
</feature>
<dbReference type="PANTHER" id="PTHR43301">
    <property type="entry name" value="ARABINAN ENDO-1,5-ALPHA-L-ARABINOSIDASE"/>
    <property type="match status" value="1"/>
</dbReference>
<dbReference type="EMBL" id="CP040899">
    <property type="protein sequence ID" value="QDB80329.1"/>
    <property type="molecule type" value="Genomic_DNA"/>
</dbReference>
<dbReference type="Pfam" id="PF07532">
    <property type="entry name" value="Big_4"/>
    <property type="match status" value="1"/>
</dbReference>
<dbReference type="SUPFAM" id="SSF75005">
    <property type="entry name" value="Arabinanase/levansucrase/invertase"/>
    <property type="match status" value="1"/>
</dbReference>
<dbReference type="Pfam" id="PF20578">
    <property type="entry name" value="aBig_2"/>
    <property type="match status" value="2"/>
</dbReference>
<evidence type="ECO:0000256" key="2">
    <source>
        <dbReference type="ARBA" id="ARBA00023295"/>
    </source>
</evidence>
<protein>
    <recommendedName>
        <fullName evidence="8">Ig-like domain (Group 4)</fullName>
    </recommendedName>
</protein>
<feature type="domain" description="Atrophied bacterial Ig" evidence="5">
    <location>
        <begin position="265"/>
        <end position="348"/>
    </location>
</feature>
<keyword evidence="2" id="KW-0326">Glycosidase</keyword>
<dbReference type="Gene3D" id="2.115.10.20">
    <property type="entry name" value="Glycosyl hydrolase domain, family 43"/>
    <property type="match status" value="1"/>
</dbReference>
<keyword evidence="7" id="KW-1185">Reference proteome</keyword>
<dbReference type="InterPro" id="IPR023296">
    <property type="entry name" value="Glyco_hydro_beta-prop_sf"/>
</dbReference>
<dbReference type="SUPFAM" id="SSF49899">
    <property type="entry name" value="Concanavalin A-like lectins/glucanases"/>
    <property type="match status" value="1"/>
</dbReference>
<organism evidence="6 7">
    <name type="scientific">Georgenia wutianyii</name>
    <dbReference type="NCBI Taxonomy" id="2585135"/>
    <lineage>
        <taxon>Bacteria</taxon>
        <taxon>Bacillati</taxon>
        <taxon>Actinomycetota</taxon>
        <taxon>Actinomycetes</taxon>
        <taxon>Micrococcales</taxon>
        <taxon>Bogoriellaceae</taxon>
        <taxon>Georgenia</taxon>
    </lineage>
</organism>
<dbReference type="InterPro" id="IPR046780">
    <property type="entry name" value="aBig_2"/>
</dbReference>
<evidence type="ECO:0000256" key="3">
    <source>
        <dbReference type="SAM" id="SignalP"/>
    </source>
</evidence>
<feature type="chain" id="PRO_5045580046" description="Ig-like domain (Group 4)" evidence="3">
    <location>
        <begin position="35"/>
        <end position="970"/>
    </location>
</feature>
<evidence type="ECO:0000313" key="7">
    <source>
        <dbReference type="Proteomes" id="UP000313948"/>
    </source>
</evidence>
<dbReference type="RefSeq" id="WP_139949057.1">
    <property type="nucleotide sequence ID" value="NZ_CP040899.1"/>
</dbReference>
<evidence type="ECO:0000313" key="6">
    <source>
        <dbReference type="EMBL" id="QDB80329.1"/>
    </source>
</evidence>
<feature type="domain" description="Bacterial Ig-like" evidence="4">
    <location>
        <begin position="813"/>
        <end position="864"/>
    </location>
</feature>
<reference evidence="6 7" key="1">
    <citation type="submission" date="2019-05" db="EMBL/GenBank/DDBJ databases">
        <title>Georgenia *** sp. nov., and Georgenia *** sp. nov., isolated from the intestinal contents of plateau pika (Ochotona curzoniae) in the Qinghai-Tibet plateau of China.</title>
        <authorList>
            <person name="Tian Z."/>
        </authorList>
    </citation>
    <scope>NUCLEOTIDE SEQUENCE [LARGE SCALE GENOMIC DNA]</scope>
    <source>
        <strain evidence="6 7">Z294</strain>
    </source>
</reference>
<evidence type="ECO:0000259" key="4">
    <source>
        <dbReference type="Pfam" id="PF07532"/>
    </source>
</evidence>
<dbReference type="CDD" id="cd08983">
    <property type="entry name" value="GH43_Bt3655-like"/>
    <property type="match status" value="1"/>
</dbReference>
<dbReference type="InterPro" id="IPR011081">
    <property type="entry name" value="Big_4"/>
</dbReference>
<accession>A0ABX5VPB1</accession>
<dbReference type="Proteomes" id="UP000313948">
    <property type="component" value="Chromosome"/>
</dbReference>
<evidence type="ECO:0008006" key="8">
    <source>
        <dbReference type="Google" id="ProtNLM"/>
    </source>
</evidence>
<keyword evidence="3" id="KW-0732">Signal</keyword>
<keyword evidence="1" id="KW-0378">Hydrolase</keyword>
<proteinExistence type="predicted"/>
<dbReference type="Gene3D" id="2.60.120.200">
    <property type="match status" value="1"/>
</dbReference>
<gene>
    <name evidence="6" type="ORF">FE251_13775</name>
</gene>
<dbReference type="Pfam" id="PF13385">
    <property type="entry name" value="Laminin_G_3"/>
    <property type="match status" value="1"/>
</dbReference>
<feature type="signal peptide" evidence="3">
    <location>
        <begin position="1"/>
        <end position="34"/>
    </location>
</feature>
<dbReference type="InterPro" id="IPR013320">
    <property type="entry name" value="ConA-like_dom_sf"/>
</dbReference>
<sequence>MSHPTLGRTLRRAAAVAAAGLVALAGLPAADVAAADVPAPVIHYTFDNAGGSTVTDESGNGHHGTVRREGAQLRDGLLALPGGSASSAPYVEVPTAALVGRKDLTISTWLAPRSGPSNVAAAFIGAPVASGATHSAGYWLLNPSNPSGYVKSVVTNSVAPSAPWGTEVGPGATNAATSGARTPAGGALYTSVVDGTRGTLTVYVNGAPIREVSIARDVASFGEQLVAYIGRSTYDDPGWDGDVLDYAVYDTALDAGQVGELFAREALDLAVGAVEVPTTATASFPLPGASYGARLSWASDHPAITVDGATATVTRPAPGAGDATVTLTATFTVGESTRTESYAVLVPQDLTDEEKAATDLAAITVPGAANVRTNLSVPTSGDLGSSIGWTVREGEEHVSFRDGVSAGSRTVVVQRPAAGAEAVDVVLTATARSGDVTRSRDLTLTLQPMPGGSAGTEAYVWAFFTGEGAGAERVSLAASRGNDALAWNTLNDGEPLFTSELGTGGLRDPFIIRSPEGDRFFMIATDLKIDGLPGGFRTAQISGSLHMEVWESDDLVTWSDQRHVQVSTEYAGNTWAPEAFWSEELDTYVVFWASNLYDTTDPADRTDVTYNRMMYATTDDFVTFSEPQVWVDVRRGAGRGMIDSTVALVDGTYHRFTKDEADMTIRHEVSTDLLATVSGSLPGRTGPAEEWTLVQERVATGLPNGETGRTFTSGEGASVFPANEGDVNGLDWFLFIDQPSYHGGPNHYIPFGTDDLGAGAWQPLGHLLRENLPQNSDGGKPRHGTVIPVTRAEYQRVLEAYAPDIAVASVGAIDVTTPVGTAPELGQAALTMADGSTRTVDVAWAPVDPADYAAPGTFTVRGVAQDDSRMPVEATVTVLAAPAPAVTVEAGTRCVVGRVVETARVTNPSTEPVEVGVSSAFGTRTVTVGPDRTVSLTFSTRQQAVPAGVVSVSTADGGTVGAAYAARSCP</sequence>
<evidence type="ECO:0000259" key="5">
    <source>
        <dbReference type="Pfam" id="PF20578"/>
    </source>
</evidence>
<evidence type="ECO:0000256" key="1">
    <source>
        <dbReference type="ARBA" id="ARBA00022801"/>
    </source>
</evidence>
<dbReference type="InterPro" id="IPR050727">
    <property type="entry name" value="GH43_arabinanases"/>
</dbReference>
<name>A0ABX5VPB1_9MICO</name>